<dbReference type="EMBL" id="JARBHA010000018">
    <property type="protein sequence ID" value="KAJ9675294.1"/>
    <property type="molecule type" value="Genomic_DNA"/>
</dbReference>
<dbReference type="FunFam" id="3.30.800.10:FF:000007">
    <property type="entry name" value="Putative 1-phosphatidylinositol-4-phosphate 5-kinase/ zinc ion binding family"/>
    <property type="match status" value="1"/>
</dbReference>
<feature type="compositionally biased region" description="Low complexity" evidence="9">
    <location>
        <begin position="108"/>
        <end position="128"/>
    </location>
</feature>
<dbReference type="InterPro" id="IPR044769">
    <property type="entry name" value="PIKfyve_PIPKc"/>
</dbReference>
<proteinExistence type="predicted"/>
<dbReference type="Pfam" id="PF00118">
    <property type="entry name" value="Cpn60_TCP1"/>
    <property type="match status" value="1"/>
</dbReference>
<evidence type="ECO:0000256" key="8">
    <source>
        <dbReference type="PROSITE-ProRule" id="PRU00781"/>
    </source>
</evidence>
<dbReference type="Pfam" id="PF01504">
    <property type="entry name" value="PIP5K"/>
    <property type="match status" value="2"/>
</dbReference>
<dbReference type="InterPro" id="IPR002498">
    <property type="entry name" value="PInositol-4-P-4/5-kinase_core"/>
</dbReference>
<evidence type="ECO:0000256" key="5">
    <source>
        <dbReference type="ARBA" id="ARBA00022840"/>
    </source>
</evidence>
<dbReference type="InterPro" id="IPR027484">
    <property type="entry name" value="PInositol-4-P-5-kinase_N"/>
</dbReference>
<dbReference type="GO" id="GO:0046854">
    <property type="term" value="P:phosphatidylinositol phosphate biosynthetic process"/>
    <property type="evidence" value="ECO:0007669"/>
    <property type="project" value="TreeGrafter"/>
</dbReference>
<gene>
    <name evidence="11" type="ORF">PVL29_024305</name>
</gene>
<dbReference type="InterPro" id="IPR002423">
    <property type="entry name" value="Cpn60/GroEL/TCP-1"/>
</dbReference>
<evidence type="ECO:0000256" key="1">
    <source>
        <dbReference type="ARBA" id="ARBA00012009"/>
    </source>
</evidence>
<comment type="subunit">
    <text evidence="6">Component of the PI(3,5)P2 regulatory complex at least composed of ATG18, SAC/FIG4, FAB1 and VAC14.</text>
</comment>
<dbReference type="FunFam" id="3.50.7.10:FF:000007">
    <property type="entry name" value="1-phosphatidylinositol 3-phosphate 5-kinase isoform X1"/>
    <property type="match status" value="1"/>
</dbReference>
<accession>A0AA39D961</accession>
<evidence type="ECO:0000256" key="6">
    <source>
        <dbReference type="ARBA" id="ARBA00023464"/>
    </source>
</evidence>
<dbReference type="InterPro" id="IPR027409">
    <property type="entry name" value="GroEL-like_apical_dom_sf"/>
</dbReference>
<evidence type="ECO:0000256" key="9">
    <source>
        <dbReference type="SAM" id="MobiDB-lite"/>
    </source>
</evidence>
<feature type="compositionally biased region" description="Polar residues" evidence="9">
    <location>
        <begin position="159"/>
        <end position="172"/>
    </location>
</feature>
<evidence type="ECO:0000256" key="7">
    <source>
        <dbReference type="ARBA" id="ARBA00077223"/>
    </source>
</evidence>
<keyword evidence="5 8" id="KW-0067">ATP-binding</keyword>
<dbReference type="FunFam" id="3.30.810.10:FF:000001">
    <property type="entry name" value="1-phosphatidylinositol 3-phosphate 5-kinase FAB1"/>
    <property type="match status" value="1"/>
</dbReference>
<evidence type="ECO:0000256" key="3">
    <source>
        <dbReference type="ARBA" id="ARBA00022741"/>
    </source>
</evidence>
<protein>
    <recommendedName>
        <fullName evidence="1">1-phosphatidylinositol-3-phosphate 5-kinase</fullName>
        <ecNumber evidence="1">2.7.1.150</ecNumber>
    </recommendedName>
    <alternativeName>
        <fullName evidence="7">Phosphatidylinositol 3-phosphate 5-kinase type III</fullName>
    </alternativeName>
</protein>
<evidence type="ECO:0000256" key="2">
    <source>
        <dbReference type="ARBA" id="ARBA00022679"/>
    </source>
</evidence>
<dbReference type="PANTHER" id="PTHR45748:SF4">
    <property type="entry name" value="1-PHOSPHATIDYLINOSITOL-3-PHOSPHATE 5-KINASE FAB1D-RELATED"/>
    <property type="match status" value="1"/>
</dbReference>
<sequence length="1720" mass="190468">MTSAQIHSFPHRQTLFSIPCFLHRGNQNPTTGFLQMLQIGLRVTTTTTTTTATTITLVSLLASLLTNSREGKDKHKNENSLKLNGDPISSCKLCGQKHHQEALKWDDSSSYPSRISSPPISLTSSDSTVSSCSEFSVDINSYGRINQDESTAESRTEDASSSLNGHLQNSNMATQVDGIDRSNALIENSLKNNGHMGRDVVISGTNDGQEGRDTGVLKTNGFSKVGTDISYDNGKDAIIWEPPEPEDDMACSMANSDDDDEFGDGTKWGEPSSLCSFGEEGSGSYKFRDKKQKAMEEVINGKFKTLVNQLLKSVGVASSGKDGESWVDIVTSLSWEAASFVKPDAIEGKAMDPDGYVKVKCIAAGSCNQSQVIKGLVFKKHAAHKHMQTRYKNPRLLLIQGMLGHSSSGLSSFNSMDQERGNLNSVREMIDMCRPNVVLVEKTVSRDVQETFLEKGVTLVFDMKLHRLERVARCTGSPIMSPGTLMSQKLKHCDSFHFEKFVEEYASVGEGGKKPSKTLMFIEGCPTRQGCTILLKGTHSEELKRIKCVMQCAVVMAYHLILETSFLVDQKAMFSTIPYDGLANLSPTSPQFPVVVSGNSSASCLEEPIAKDDALCLSDVPVSNGFLEGVSTLNLELQGDSSLSYEPYNPVVLSGLSSLSASIKKVIGDNFPIVSSTPYHSLSSYFGLNGKEHHNKIMTSVPVLKSPEAFDNCDMEAKSGSDEEKSHDSERPLSPLACSDVPLDDIKSGGKNENQMQSTDDISTVLDSQSILVLMSSRNASKGRICEQSHFSHIKFYRNFDVPLGKFLQDNLLNQKHQCPTCGELPEAHFYYYAHCNKQLTIQVKQLPTKSCLPGEAEGKLWMWSRCGKCKPENGIALCTKRVLISTAARGLSFGKFLELSFSRLSSPSRVSSCGHCFHRDFLYFFGLGPMVAVLRYSPVSTYAVAVPPHKLEFSNSIRQESLKKEMENVYMKAISLFTEVANALKKIASRFAGSTLNLGGSLKEFSDVEEMLSQERYEFEVNIQKAIVRNGKPEQAIYKLLSLNRLLWELQLESCLWDRRLHALLSPDSSVVGTSATHKAIQGLLKKDGIAGSGILRAENILDTGDKGFYNSGNVKTKLETRDQGNELSIREIPVEGPVEMSREQADPFNSSTVAVDTEGSTLGYLRTNGSVSERPVFSDHAHSGDENCEGETLPSLDHLEAVRIIPITGELGHNDSFGDLDASQRGSSPYPLACNLEKAKGWIWSPFPEIRRDCMKDLQGGYLPKFESISSYTPEYLPSAYQLIIEEGSRLHIPLGTDDYIVSDYEGELSSIISCALALLKDLPVPAEDFDEGSRRERGLAFRALENSHSLNRITSMPSSHWHSNGSVDSDGSVSSEESLFSSFDGLNLLDSLVSYGAIHPEVSLGVAKSPGKGKYSVVCLYANRFRSLRDRCCPSELDYIASLSRCRNWDAKGGKSKSFFAKTLDDRFIIKEIKKTEFESFMKFAPDYFAYMNHSFTSGSQTCLAKILGIYQVIIRQTKSGKEMRHDLMVMENLTFCRSITRQYDLKGALHARYNSAADGPEDVLLDQNFVNDMNTSPVYVSRKAKRVLQRAVWNDTTFLNSINVMDYSLLVGVDTQRHELVCGIIDYLRQYTWDKQLETWVKSSLVVPKNVLPTVISPKEYKKRFRKFMSTYFFSVPDHWCSQRSSNPCELCGIREDDSSSQLKAQKQGEQNGFSA</sequence>
<dbReference type="InterPro" id="IPR027483">
    <property type="entry name" value="PInositol-4-P-4/5-kinase_C_sf"/>
</dbReference>
<dbReference type="PROSITE" id="PS51455">
    <property type="entry name" value="PIPK"/>
    <property type="match status" value="1"/>
</dbReference>
<name>A0AA39D961_VITRO</name>
<dbReference type="EC" id="2.7.1.150" evidence="1"/>
<dbReference type="Gene3D" id="3.30.800.10">
    <property type="entry name" value="Phosphatidylinositol Phosphate Kinase II Beta"/>
    <property type="match status" value="1"/>
</dbReference>
<evidence type="ECO:0000313" key="12">
    <source>
        <dbReference type="Proteomes" id="UP001168098"/>
    </source>
</evidence>
<dbReference type="SUPFAM" id="SSF52029">
    <property type="entry name" value="GroEL apical domain-like"/>
    <property type="match status" value="1"/>
</dbReference>
<feature type="region of interest" description="Disordered" evidence="9">
    <location>
        <begin position="712"/>
        <end position="740"/>
    </location>
</feature>
<keyword evidence="4 8" id="KW-0418">Kinase</keyword>
<dbReference type="GO" id="GO:0010008">
    <property type="term" value="C:endosome membrane"/>
    <property type="evidence" value="ECO:0007669"/>
    <property type="project" value="TreeGrafter"/>
</dbReference>
<dbReference type="CDD" id="cd03334">
    <property type="entry name" value="Fab1_TCP"/>
    <property type="match status" value="1"/>
</dbReference>
<dbReference type="GO" id="GO:0005524">
    <property type="term" value="F:ATP binding"/>
    <property type="evidence" value="ECO:0007669"/>
    <property type="project" value="UniProtKB-UniRule"/>
</dbReference>
<keyword evidence="3 8" id="KW-0547">Nucleotide-binding</keyword>
<feature type="region of interest" description="Disordered" evidence="9">
    <location>
        <begin position="146"/>
        <end position="172"/>
    </location>
</feature>
<keyword evidence="12" id="KW-1185">Reference proteome</keyword>
<evidence type="ECO:0000313" key="11">
    <source>
        <dbReference type="EMBL" id="KAJ9675294.1"/>
    </source>
</evidence>
<dbReference type="Proteomes" id="UP001168098">
    <property type="component" value="Unassembled WGS sequence"/>
</dbReference>
<keyword evidence="2 8" id="KW-0808">Transferase</keyword>
<reference evidence="11 12" key="1">
    <citation type="journal article" date="2023" name="BMC Biotechnol.">
        <title>Vitis rotundifolia cv Carlos genome sequencing.</title>
        <authorList>
            <person name="Huff M."/>
            <person name="Hulse-Kemp A."/>
            <person name="Scheffler B."/>
            <person name="Youngblood R."/>
            <person name="Simpson S."/>
            <person name="Babiker E."/>
            <person name="Staton M."/>
        </authorList>
    </citation>
    <scope>NUCLEOTIDE SEQUENCE [LARGE SCALE GENOMIC DNA]</scope>
    <source>
        <tissue evidence="11">Leaf</tissue>
    </source>
</reference>
<dbReference type="SMART" id="SM00330">
    <property type="entry name" value="PIPKc"/>
    <property type="match status" value="1"/>
</dbReference>
<organism evidence="11 12">
    <name type="scientific">Vitis rotundifolia</name>
    <name type="common">Muscadine grape</name>
    <dbReference type="NCBI Taxonomy" id="103349"/>
    <lineage>
        <taxon>Eukaryota</taxon>
        <taxon>Viridiplantae</taxon>
        <taxon>Streptophyta</taxon>
        <taxon>Embryophyta</taxon>
        <taxon>Tracheophyta</taxon>
        <taxon>Spermatophyta</taxon>
        <taxon>Magnoliopsida</taxon>
        <taxon>eudicotyledons</taxon>
        <taxon>Gunneridae</taxon>
        <taxon>Pentapetalae</taxon>
        <taxon>rosids</taxon>
        <taxon>Vitales</taxon>
        <taxon>Vitaceae</taxon>
        <taxon>Viteae</taxon>
        <taxon>Vitis</taxon>
    </lineage>
</organism>
<dbReference type="Gene3D" id="3.30.810.10">
    <property type="entry name" value="2-Layer Sandwich"/>
    <property type="match status" value="1"/>
</dbReference>
<comment type="caution">
    <text evidence="11">The sequence shown here is derived from an EMBL/GenBank/DDBJ whole genome shotgun (WGS) entry which is preliminary data.</text>
</comment>
<dbReference type="GO" id="GO:0000285">
    <property type="term" value="F:1-phosphatidylinositol-3-phosphate 5-kinase activity"/>
    <property type="evidence" value="ECO:0007669"/>
    <property type="project" value="UniProtKB-EC"/>
</dbReference>
<dbReference type="Gene3D" id="3.50.7.10">
    <property type="entry name" value="GroEL"/>
    <property type="match status" value="1"/>
</dbReference>
<evidence type="ECO:0000256" key="4">
    <source>
        <dbReference type="ARBA" id="ARBA00022777"/>
    </source>
</evidence>
<feature type="region of interest" description="Disordered" evidence="9">
    <location>
        <begin position="105"/>
        <end position="128"/>
    </location>
</feature>
<feature type="compositionally biased region" description="Basic and acidic residues" evidence="9">
    <location>
        <begin position="715"/>
        <end position="731"/>
    </location>
</feature>
<dbReference type="PANTHER" id="PTHR45748">
    <property type="entry name" value="1-PHOSPHATIDYLINOSITOL 3-PHOSPHATE 5-KINASE-RELATED"/>
    <property type="match status" value="1"/>
</dbReference>
<evidence type="ECO:0000259" key="10">
    <source>
        <dbReference type="PROSITE" id="PS51455"/>
    </source>
</evidence>
<dbReference type="CDD" id="cd17300">
    <property type="entry name" value="PIPKc_PIKfyve"/>
    <property type="match status" value="1"/>
</dbReference>
<feature type="domain" description="PIPK" evidence="10">
    <location>
        <begin position="1348"/>
        <end position="1677"/>
    </location>
</feature>
<dbReference type="SUPFAM" id="SSF56104">
    <property type="entry name" value="SAICAR synthase-like"/>
    <property type="match status" value="1"/>
</dbReference>